<evidence type="ECO:0000313" key="2">
    <source>
        <dbReference type="EMBL" id="MFC1799588.1"/>
    </source>
</evidence>
<proteinExistence type="predicted"/>
<keyword evidence="1" id="KW-0732">Signal</keyword>
<accession>A0ABV6YNI2</accession>
<feature type="chain" id="PRO_5045730300" evidence="1">
    <location>
        <begin position="26"/>
        <end position="318"/>
    </location>
</feature>
<gene>
    <name evidence="2" type="ORF">ACFL2Z_01590</name>
</gene>
<organism evidence="2 3">
    <name type="scientific">Eiseniibacteriota bacterium</name>
    <dbReference type="NCBI Taxonomy" id="2212470"/>
    <lineage>
        <taxon>Bacteria</taxon>
        <taxon>Candidatus Eiseniibacteriota</taxon>
    </lineage>
</organism>
<comment type="caution">
    <text evidence="2">The sequence shown here is derived from an EMBL/GenBank/DDBJ whole genome shotgun (WGS) entry which is preliminary data.</text>
</comment>
<reference evidence="2 3" key="1">
    <citation type="submission" date="2024-09" db="EMBL/GenBank/DDBJ databases">
        <authorList>
            <person name="D'Angelo T."/>
        </authorList>
    </citation>
    <scope>NUCLEOTIDE SEQUENCE [LARGE SCALE GENOMIC DNA]</scope>
    <source>
        <strain evidence="2">SAG AM-311-F02</strain>
    </source>
</reference>
<protein>
    <submittedName>
        <fullName evidence="2">PorV/PorQ family protein</fullName>
    </submittedName>
</protein>
<evidence type="ECO:0000313" key="3">
    <source>
        <dbReference type="Proteomes" id="UP001594288"/>
    </source>
</evidence>
<dbReference type="NCBIfam" id="NF033709">
    <property type="entry name" value="PorV_fam"/>
    <property type="match status" value="1"/>
</dbReference>
<feature type="signal peptide" evidence="1">
    <location>
        <begin position="1"/>
        <end position="25"/>
    </location>
</feature>
<dbReference type="Gene3D" id="2.40.160.60">
    <property type="entry name" value="Outer membrane protein transport protein (OMPP1/FadL/TodX)"/>
    <property type="match status" value="1"/>
</dbReference>
<sequence>MMMKRGMGFWVFALILLCLAASAFSAEGTVMRFLKIATIPRVAGMGSATVSVPDATYAETNPAHLVNVDGSLFTFSHTALFEDMARLETLTLGTASGKHGFGLSVIAVHTDPLDGYDDFDVPQGTFRFYDLLVSGSYAREVHPSIKLGATAKMVYEKIGWDSATGFAFDLGLGYTVPSPVLGGNVALGFVVRDLGPKMGYFDEKFPLPTTLQGGMSFNRAGLPGNLNAVLALDYERTRDEDGGVLFGAELGYQEMAALRFGYRGNHENTDLTFGLGLGLKPVTVDYAYASMGDDLGNTHKVSIGFLTGAIFPSPDEAR</sequence>
<dbReference type="Proteomes" id="UP001594288">
    <property type="component" value="Unassembled WGS sequence"/>
</dbReference>
<name>A0ABV6YNI2_UNCEI</name>
<dbReference type="EMBL" id="JBHPEI010000014">
    <property type="protein sequence ID" value="MFC1799588.1"/>
    <property type="molecule type" value="Genomic_DNA"/>
</dbReference>
<evidence type="ECO:0000256" key="1">
    <source>
        <dbReference type="SAM" id="SignalP"/>
    </source>
</evidence>
<keyword evidence="3" id="KW-1185">Reference proteome</keyword>